<evidence type="ECO:0000256" key="8">
    <source>
        <dbReference type="RuleBase" id="RU000683"/>
    </source>
</evidence>
<reference evidence="11" key="3">
    <citation type="submission" date="2019-09" db="EMBL/GenBank/DDBJ databases">
        <title>Co-occurence of chitin degradation, pigmentation and bioactivity in marine Pseudoalteromonas.</title>
        <authorList>
            <person name="Sonnenschein E.C."/>
            <person name="Bech P.K."/>
        </authorList>
    </citation>
    <scope>NUCLEOTIDE SEQUENCE</scope>
    <source>
        <strain evidence="11">S2231</strain>
        <strain evidence="10 12">S2233</strain>
    </source>
</reference>
<dbReference type="InterPro" id="IPR050383">
    <property type="entry name" value="GlyoxalaseI/FosfomycinResist"/>
</dbReference>
<dbReference type="EMBL" id="PNCK01000121">
    <property type="protein sequence ID" value="TMP38329.1"/>
    <property type="molecule type" value="Genomic_DNA"/>
</dbReference>
<gene>
    <name evidence="11" type="ORF">CWB96_20975</name>
    <name evidence="10" type="ORF">CWB97_21990</name>
</gene>
<evidence type="ECO:0000313" key="11">
    <source>
        <dbReference type="EMBL" id="TMP53598.1"/>
    </source>
</evidence>
<evidence type="ECO:0000256" key="2">
    <source>
        <dbReference type="ARBA" id="ARBA00008784"/>
    </source>
</evidence>
<reference evidence="12 13" key="1">
    <citation type="submission" date="2017-12" db="EMBL/GenBank/DDBJ databases">
        <authorList>
            <person name="Paulsen S."/>
            <person name="Gram L.K."/>
        </authorList>
    </citation>
    <scope>NUCLEOTIDE SEQUENCE [LARGE SCALE GENOMIC DNA]</scope>
    <source>
        <strain evidence="11 13">S2231</strain>
        <strain evidence="10 12">S2233</strain>
    </source>
</reference>
<proteinExistence type="inferred from homology"/>
<evidence type="ECO:0000259" key="9">
    <source>
        <dbReference type="PROSITE" id="PS51819"/>
    </source>
</evidence>
<dbReference type="PANTHER" id="PTHR21366">
    <property type="entry name" value="GLYOXALASE FAMILY PROTEIN"/>
    <property type="match status" value="1"/>
</dbReference>
<keyword evidence="12" id="KW-1185">Reference proteome</keyword>
<keyword evidence="6 8" id="KW-0560">Oxidoreductase</keyword>
<dbReference type="Pfam" id="PF00903">
    <property type="entry name" value="Glyoxalase"/>
    <property type="match status" value="1"/>
</dbReference>
<evidence type="ECO:0000313" key="10">
    <source>
        <dbReference type="EMBL" id="TMP38329.1"/>
    </source>
</evidence>
<comment type="similarity">
    <text evidence="2 8">Belongs to the extradiol ring-cleavage dioxygenase family.</text>
</comment>
<dbReference type="InterPro" id="IPR037523">
    <property type="entry name" value="VOC_core"/>
</dbReference>
<evidence type="ECO:0000256" key="1">
    <source>
        <dbReference type="ARBA" id="ARBA00001954"/>
    </source>
</evidence>
<dbReference type="Proteomes" id="UP000307706">
    <property type="component" value="Unassembled WGS sequence"/>
</dbReference>
<dbReference type="InterPro" id="IPR004360">
    <property type="entry name" value="Glyas_Fos-R_dOase_dom"/>
</dbReference>
<comment type="cofactor">
    <cofactor evidence="1 8">
        <name>Fe(2+)</name>
        <dbReference type="ChEBI" id="CHEBI:29033"/>
    </cofactor>
</comment>
<dbReference type="PROSITE" id="PS51819">
    <property type="entry name" value="VOC"/>
    <property type="match status" value="1"/>
</dbReference>
<evidence type="ECO:0000313" key="13">
    <source>
        <dbReference type="Proteomes" id="UP000307706"/>
    </source>
</evidence>
<dbReference type="SUPFAM" id="SSF54593">
    <property type="entry name" value="Glyoxalase/Bleomycin resistance protein/Dihydroxybiphenyl dioxygenase"/>
    <property type="match status" value="1"/>
</dbReference>
<dbReference type="InterPro" id="IPR029068">
    <property type="entry name" value="Glyas_Bleomycin-R_OHBP_Dase"/>
</dbReference>
<dbReference type="InterPro" id="IPR000486">
    <property type="entry name" value="Xdiol_ring_cleave_dOase_1/2"/>
</dbReference>
<evidence type="ECO:0000313" key="12">
    <source>
        <dbReference type="Proteomes" id="UP000305730"/>
    </source>
</evidence>
<dbReference type="PROSITE" id="PS00082">
    <property type="entry name" value="EXTRADIOL_DIOXYGENAS"/>
    <property type="match status" value="1"/>
</dbReference>
<organism evidence="11 13">
    <name type="scientific">Pseudoalteromonas citrea</name>
    <dbReference type="NCBI Taxonomy" id="43655"/>
    <lineage>
        <taxon>Bacteria</taxon>
        <taxon>Pseudomonadati</taxon>
        <taxon>Pseudomonadota</taxon>
        <taxon>Gammaproteobacteria</taxon>
        <taxon>Alteromonadales</taxon>
        <taxon>Pseudoalteromonadaceae</taxon>
        <taxon>Pseudoalteromonas</taxon>
    </lineage>
</organism>
<keyword evidence="5 8" id="KW-0223">Dioxygenase</keyword>
<evidence type="ECO:0000256" key="5">
    <source>
        <dbReference type="ARBA" id="ARBA00022964"/>
    </source>
</evidence>
<dbReference type="OrthoDB" id="9795618at2"/>
<name>A0A5S3XKG6_9GAMM</name>
<reference evidence="13" key="2">
    <citation type="submission" date="2019-06" db="EMBL/GenBank/DDBJ databases">
        <title>Co-occurence of chitin degradation, pigmentation and bioactivity in marine Pseudoalteromonas.</title>
        <authorList>
            <person name="Sonnenschein E.C."/>
            <person name="Bech P.K."/>
        </authorList>
    </citation>
    <scope>NUCLEOTIDE SEQUENCE [LARGE SCALE GENOMIC DNA]</scope>
    <source>
        <strain evidence="13">S2231</strain>
    </source>
</reference>
<keyword evidence="4 8" id="KW-0058">Aromatic hydrocarbons catabolism</keyword>
<evidence type="ECO:0000256" key="4">
    <source>
        <dbReference type="ARBA" id="ARBA00022797"/>
    </source>
</evidence>
<accession>A0A5S3XKG6</accession>
<feature type="domain" description="VOC" evidence="9">
    <location>
        <begin position="13"/>
        <end position="131"/>
    </location>
</feature>
<evidence type="ECO:0000256" key="7">
    <source>
        <dbReference type="ARBA" id="ARBA00023004"/>
    </source>
</evidence>
<keyword evidence="7 8" id="KW-0408">Iron</keyword>
<sequence>MEINKNKELPNMLLSHVELYVKDLKEMTAFYTEKLGFVITDSGSGDNGMVFLSRSPNEHHQIVLSPYPSRSATDSPVDHISFRVDSLAHLKRFIESLLCSDEIPLQTVSHGSTWSIYFRDPEGNRFEIFTDTPWYVHQPCKFEVDFNLSDEALMASTLQVIRELPGFAMANDWQQSHQRQLKSND</sequence>
<evidence type="ECO:0000256" key="3">
    <source>
        <dbReference type="ARBA" id="ARBA00022723"/>
    </source>
</evidence>
<dbReference type="RefSeq" id="WP_138598676.1">
    <property type="nucleotide sequence ID" value="NZ_PNCK01000121.1"/>
</dbReference>
<evidence type="ECO:0000256" key="6">
    <source>
        <dbReference type="ARBA" id="ARBA00023002"/>
    </source>
</evidence>
<protein>
    <submittedName>
        <fullName evidence="11">Glyoxalase</fullName>
    </submittedName>
</protein>
<dbReference type="GO" id="GO:0051213">
    <property type="term" value="F:dioxygenase activity"/>
    <property type="evidence" value="ECO:0007669"/>
    <property type="project" value="UniProtKB-KW"/>
</dbReference>
<keyword evidence="3" id="KW-0479">Metal-binding</keyword>
<dbReference type="Gene3D" id="3.10.180.10">
    <property type="entry name" value="2,3-Dihydroxybiphenyl 1,2-Dioxygenase, domain 1"/>
    <property type="match status" value="1"/>
</dbReference>
<dbReference type="EMBL" id="PNCL01000148">
    <property type="protein sequence ID" value="TMP53598.1"/>
    <property type="molecule type" value="Genomic_DNA"/>
</dbReference>
<dbReference type="GO" id="GO:0008198">
    <property type="term" value="F:ferrous iron binding"/>
    <property type="evidence" value="ECO:0007669"/>
    <property type="project" value="InterPro"/>
</dbReference>
<dbReference type="AlphaFoldDB" id="A0A5S3XKG6"/>
<dbReference type="Proteomes" id="UP000305730">
    <property type="component" value="Unassembled WGS sequence"/>
</dbReference>
<comment type="caution">
    <text evidence="11">The sequence shown here is derived from an EMBL/GenBank/DDBJ whole genome shotgun (WGS) entry which is preliminary data.</text>
</comment>